<dbReference type="InterPro" id="IPR008969">
    <property type="entry name" value="CarboxyPept-like_regulatory"/>
</dbReference>
<dbReference type="Gene3D" id="2.170.130.10">
    <property type="entry name" value="TonB-dependent receptor, plug domain"/>
    <property type="match status" value="1"/>
</dbReference>
<evidence type="ECO:0000313" key="12">
    <source>
        <dbReference type="EMBL" id="UYQ93828.1"/>
    </source>
</evidence>
<evidence type="ECO:0000256" key="7">
    <source>
        <dbReference type="ARBA" id="ARBA00023237"/>
    </source>
</evidence>
<dbReference type="Pfam" id="PF00593">
    <property type="entry name" value="TonB_dep_Rec_b-barrel"/>
    <property type="match status" value="1"/>
</dbReference>
<evidence type="ECO:0000256" key="2">
    <source>
        <dbReference type="ARBA" id="ARBA00022448"/>
    </source>
</evidence>
<keyword evidence="13" id="KW-1185">Reference proteome</keyword>
<keyword evidence="3 8" id="KW-1134">Transmembrane beta strand</keyword>
<keyword evidence="4 8" id="KW-0812">Transmembrane</keyword>
<dbReference type="InterPro" id="IPR037066">
    <property type="entry name" value="Plug_dom_sf"/>
</dbReference>
<keyword evidence="6 8" id="KW-0472">Membrane</keyword>
<dbReference type="InterPro" id="IPR036942">
    <property type="entry name" value="Beta-barrel_TonB_sf"/>
</dbReference>
<dbReference type="SUPFAM" id="SSF49464">
    <property type="entry name" value="Carboxypeptidase regulatory domain-like"/>
    <property type="match status" value="1"/>
</dbReference>
<dbReference type="NCBIfam" id="TIGR04057">
    <property type="entry name" value="SusC_RagA_signa"/>
    <property type="match status" value="1"/>
</dbReference>
<dbReference type="InterPro" id="IPR039426">
    <property type="entry name" value="TonB-dep_rcpt-like"/>
</dbReference>
<dbReference type="Gene3D" id="2.40.170.20">
    <property type="entry name" value="TonB-dependent receptor, beta-barrel domain"/>
    <property type="match status" value="1"/>
</dbReference>
<evidence type="ECO:0000256" key="5">
    <source>
        <dbReference type="ARBA" id="ARBA00023077"/>
    </source>
</evidence>
<dbReference type="RefSeq" id="WP_264281824.1">
    <property type="nucleotide sequence ID" value="NZ_CP107006.1"/>
</dbReference>
<dbReference type="InterPro" id="IPR023996">
    <property type="entry name" value="TonB-dep_OMP_SusC/RagA"/>
</dbReference>
<dbReference type="InterPro" id="IPR000531">
    <property type="entry name" value="Beta-barrel_TonB"/>
</dbReference>
<feature type="domain" description="TonB-dependent receptor plug" evidence="11">
    <location>
        <begin position="137"/>
        <end position="244"/>
    </location>
</feature>
<protein>
    <submittedName>
        <fullName evidence="12">SusC/RagA family TonB-linked outer membrane protein</fullName>
    </submittedName>
</protein>
<dbReference type="Proteomes" id="UP001162741">
    <property type="component" value="Chromosome"/>
</dbReference>
<gene>
    <name evidence="12" type="ORF">MKQ68_01805</name>
</gene>
<evidence type="ECO:0000259" key="10">
    <source>
        <dbReference type="Pfam" id="PF00593"/>
    </source>
</evidence>
<evidence type="ECO:0000256" key="4">
    <source>
        <dbReference type="ARBA" id="ARBA00022692"/>
    </source>
</evidence>
<keyword evidence="7 8" id="KW-0998">Cell outer membrane</keyword>
<dbReference type="Pfam" id="PF13715">
    <property type="entry name" value="CarbopepD_reg_2"/>
    <property type="match status" value="1"/>
</dbReference>
<dbReference type="EMBL" id="CP107006">
    <property type="protein sequence ID" value="UYQ93828.1"/>
    <property type="molecule type" value="Genomic_DNA"/>
</dbReference>
<dbReference type="InterPro" id="IPR023997">
    <property type="entry name" value="TonB-dep_OMP_SusC/RagA_CS"/>
</dbReference>
<proteinExistence type="inferred from homology"/>
<dbReference type="PROSITE" id="PS52016">
    <property type="entry name" value="TONB_DEPENDENT_REC_3"/>
    <property type="match status" value="1"/>
</dbReference>
<dbReference type="Pfam" id="PF07715">
    <property type="entry name" value="Plug"/>
    <property type="match status" value="1"/>
</dbReference>
<feature type="domain" description="TonB-dependent receptor-like beta-barrel" evidence="10">
    <location>
        <begin position="422"/>
        <end position="789"/>
    </location>
</feature>
<evidence type="ECO:0000256" key="8">
    <source>
        <dbReference type="PROSITE-ProRule" id="PRU01360"/>
    </source>
</evidence>
<comment type="similarity">
    <text evidence="8 9">Belongs to the TonB-dependent receptor family.</text>
</comment>
<keyword evidence="2 8" id="KW-0813">Transport</keyword>
<evidence type="ECO:0000313" key="13">
    <source>
        <dbReference type="Proteomes" id="UP001162741"/>
    </source>
</evidence>
<sequence length="998" mass="111016">MKKTIYFHEQASRSLLKRFKTGVFSKSAWLALLLSLCWSFTFAQSRQVTGTVTDAKGEGLFNVNVRVKGTTSGTYTDAQGKFKVSVADNAAVLVFTYLGYEAKEVPVGEASDLKIDLKESLSQLTDVVVVGYGSVQKKNLTNAVTSISSKDFLQGGFNSPLAQIEGKVAGVAVSNTAAADPNNGAQIQVRGVGSIGAGFEPLIVIDGMPGGDLRNIAQQDIESISVLKDASAAAIYGTRGANGVILVQTKKGRAGKVTLTYDGFAEHDAVASKPDILSATEFLAKQRDTDRGARTNWYDELIRKDNFGVNHFLTVSGGSENSIFRLSGNFRNKTGIDIATERREYGYRANFQQRVLDGRLEFSGNLSQRVTKEEYTNYDAFKMAVKLNPTLPIMDPNNPLMYNTLQGFDTYNPVQNLKARENGADHKYSIIDLNIRLNLLKNLNTELKLARQGHERLGREYHTSKSAESVQNNRTGRARLQNETWEDYTLEWLGNYSLRVDKHDITVMGGYTYQEFNTQGFNAENMDFISDAFSYNNIGTGAWNLQSGRLGMGSWKSKEKLAAFLGRVTYNYDDTYFFTGSLRYEANGKFGSDNRWGLFPALSGAWRISNLGALRGNSAINELKLRLSYGVVGRSGFPRYTALARYSAYGKYRDDNGEWIQVYGPGNNYNPVLQWEKAVAYNLGVDFGFFQNRLTGSIDVFERQSKELLDNYDVPVGAYLHDRMFVNVGTASSRGVELTTNYNVVNTSKFNWTTTVTGSYIKSKLKSWSNAQYTGNIRYLQDLPSPGNPGPGYRLEPGIELGSFWGYKYAGVDDQGRIMVWKDGIVGKEKILGSTASSGTDKTYLGHGAPHYELSWGNTFTYGALDLSLYFRGRFDYKIMNLYQMYYGLQAEPGINLLQDAYGRNDHIKSPKLITDYFLENGDFFRLDNLVLGWSPKVPIKYVNSFRIYGAVRNVFTLTKYTGLDPAAVGITGLTPGYGNLDVYPITRTFTFGAQVNF</sequence>
<organism evidence="12 13">
    <name type="scientific">Chitinophaga horti</name>
    <dbReference type="NCBI Taxonomy" id="2920382"/>
    <lineage>
        <taxon>Bacteria</taxon>
        <taxon>Pseudomonadati</taxon>
        <taxon>Bacteroidota</taxon>
        <taxon>Chitinophagia</taxon>
        <taxon>Chitinophagales</taxon>
        <taxon>Chitinophagaceae</taxon>
        <taxon>Chitinophaga</taxon>
    </lineage>
</organism>
<accession>A0ABY6J2E2</accession>
<evidence type="ECO:0000259" key="11">
    <source>
        <dbReference type="Pfam" id="PF07715"/>
    </source>
</evidence>
<reference evidence="12" key="1">
    <citation type="submission" date="2022-10" db="EMBL/GenBank/DDBJ databases">
        <title>Chitinophaga sp. nov., isolated from soil.</title>
        <authorList>
            <person name="Jeon C.O."/>
        </authorList>
    </citation>
    <scope>NUCLEOTIDE SEQUENCE</scope>
    <source>
        <strain evidence="12">R8</strain>
    </source>
</reference>
<evidence type="ECO:0000256" key="3">
    <source>
        <dbReference type="ARBA" id="ARBA00022452"/>
    </source>
</evidence>
<comment type="subcellular location">
    <subcellularLocation>
        <location evidence="1 8">Cell outer membrane</location>
        <topology evidence="1 8">Multi-pass membrane protein</topology>
    </subcellularLocation>
</comment>
<keyword evidence="5 9" id="KW-0798">TonB box</keyword>
<evidence type="ECO:0000256" key="1">
    <source>
        <dbReference type="ARBA" id="ARBA00004571"/>
    </source>
</evidence>
<evidence type="ECO:0000256" key="6">
    <source>
        <dbReference type="ARBA" id="ARBA00023136"/>
    </source>
</evidence>
<dbReference type="InterPro" id="IPR012910">
    <property type="entry name" value="Plug_dom"/>
</dbReference>
<dbReference type="Gene3D" id="2.60.40.1120">
    <property type="entry name" value="Carboxypeptidase-like, regulatory domain"/>
    <property type="match status" value="1"/>
</dbReference>
<dbReference type="NCBIfam" id="TIGR04056">
    <property type="entry name" value="OMP_RagA_SusC"/>
    <property type="match status" value="1"/>
</dbReference>
<evidence type="ECO:0000256" key="9">
    <source>
        <dbReference type="RuleBase" id="RU003357"/>
    </source>
</evidence>
<name>A0ABY6J2E2_9BACT</name>
<dbReference type="SUPFAM" id="SSF56935">
    <property type="entry name" value="Porins"/>
    <property type="match status" value="1"/>
</dbReference>